<comment type="caution">
    <text evidence="2">The sequence shown here is derived from an EMBL/GenBank/DDBJ whole genome shotgun (WGS) entry which is preliminary data.</text>
</comment>
<evidence type="ECO:0000313" key="3">
    <source>
        <dbReference type="Proteomes" id="UP000634136"/>
    </source>
</evidence>
<proteinExistence type="predicted"/>
<accession>A0A834THP8</accession>
<evidence type="ECO:0000313" key="2">
    <source>
        <dbReference type="EMBL" id="KAF7821125.1"/>
    </source>
</evidence>
<feature type="transmembrane region" description="Helical" evidence="1">
    <location>
        <begin position="20"/>
        <end position="37"/>
    </location>
</feature>
<protein>
    <submittedName>
        <fullName evidence="2">Uncharacterized protein</fullName>
    </submittedName>
</protein>
<keyword evidence="1" id="KW-0812">Transmembrane</keyword>
<dbReference type="Proteomes" id="UP000634136">
    <property type="component" value="Unassembled WGS sequence"/>
</dbReference>
<keyword evidence="3" id="KW-1185">Reference proteome</keyword>
<sequence>MLTRRNLPAKMKSLEIAGATAPYTSIITMALFLSEMLDRMLISLFRRSVGLECSKSPDLGHPDIGQRLVVVGSDLVSQAISSLE</sequence>
<name>A0A834THP8_9FABA</name>
<reference evidence="2" key="1">
    <citation type="submission" date="2020-09" db="EMBL/GenBank/DDBJ databases">
        <title>Genome-Enabled Discovery of Anthraquinone Biosynthesis in Senna tora.</title>
        <authorList>
            <person name="Kang S.-H."/>
            <person name="Pandey R.P."/>
            <person name="Lee C.-M."/>
            <person name="Sim J.-S."/>
            <person name="Jeong J.-T."/>
            <person name="Choi B.-S."/>
            <person name="Jung M."/>
            <person name="Ginzburg D."/>
            <person name="Zhao K."/>
            <person name="Won S.Y."/>
            <person name="Oh T.-J."/>
            <person name="Yu Y."/>
            <person name="Kim N.-H."/>
            <person name="Lee O.R."/>
            <person name="Lee T.-H."/>
            <person name="Bashyal P."/>
            <person name="Kim T.-S."/>
            <person name="Lee W.-H."/>
            <person name="Kawkins C."/>
            <person name="Kim C.-K."/>
            <person name="Kim J.S."/>
            <person name="Ahn B.O."/>
            <person name="Rhee S.Y."/>
            <person name="Sohng J.K."/>
        </authorList>
    </citation>
    <scope>NUCLEOTIDE SEQUENCE</scope>
    <source>
        <tissue evidence="2">Leaf</tissue>
    </source>
</reference>
<dbReference type="EMBL" id="JAAIUW010000008">
    <property type="protein sequence ID" value="KAF7821125.1"/>
    <property type="molecule type" value="Genomic_DNA"/>
</dbReference>
<gene>
    <name evidence="2" type="ORF">G2W53_026580</name>
</gene>
<organism evidence="2 3">
    <name type="scientific">Senna tora</name>
    <dbReference type="NCBI Taxonomy" id="362788"/>
    <lineage>
        <taxon>Eukaryota</taxon>
        <taxon>Viridiplantae</taxon>
        <taxon>Streptophyta</taxon>
        <taxon>Embryophyta</taxon>
        <taxon>Tracheophyta</taxon>
        <taxon>Spermatophyta</taxon>
        <taxon>Magnoliopsida</taxon>
        <taxon>eudicotyledons</taxon>
        <taxon>Gunneridae</taxon>
        <taxon>Pentapetalae</taxon>
        <taxon>rosids</taxon>
        <taxon>fabids</taxon>
        <taxon>Fabales</taxon>
        <taxon>Fabaceae</taxon>
        <taxon>Caesalpinioideae</taxon>
        <taxon>Cassia clade</taxon>
        <taxon>Senna</taxon>
    </lineage>
</organism>
<keyword evidence="1" id="KW-1133">Transmembrane helix</keyword>
<dbReference type="AlphaFoldDB" id="A0A834THP8"/>
<evidence type="ECO:0000256" key="1">
    <source>
        <dbReference type="SAM" id="Phobius"/>
    </source>
</evidence>
<keyword evidence="1" id="KW-0472">Membrane</keyword>